<keyword evidence="7 9" id="KW-1133">Transmembrane helix</keyword>
<dbReference type="VEuPathDB" id="FungiDB:TRIVIDRAFT_188797"/>
<dbReference type="RefSeq" id="XP_013960715.1">
    <property type="nucleotide sequence ID" value="XM_014105240.1"/>
</dbReference>
<feature type="domain" description="ABC transporter" evidence="10">
    <location>
        <begin position="441"/>
        <end position="675"/>
    </location>
</feature>
<keyword evidence="8 9" id="KW-0472">Membrane</keyword>
<dbReference type="HOGENOM" id="CLU_000604_27_5_1"/>
<protein>
    <recommendedName>
        <fullName evidence="14">ABC transporter</fullName>
    </recommendedName>
</protein>
<keyword evidence="3" id="KW-1003">Cell membrane</keyword>
<name>G9MG60_HYPVG</name>
<feature type="transmembrane region" description="Helical" evidence="9">
    <location>
        <begin position="711"/>
        <end position="734"/>
    </location>
</feature>
<dbReference type="PROSITE" id="PS00211">
    <property type="entry name" value="ABC_TRANSPORTER_1"/>
    <property type="match status" value="1"/>
</dbReference>
<feature type="domain" description="ABC transmembrane type-1" evidence="11">
    <location>
        <begin position="153"/>
        <end position="405"/>
    </location>
</feature>
<keyword evidence="4 9" id="KW-0812">Transmembrane</keyword>
<dbReference type="PANTHER" id="PTHR24223">
    <property type="entry name" value="ATP-BINDING CASSETTE SUB-FAMILY C"/>
    <property type="match status" value="1"/>
</dbReference>
<dbReference type="GO" id="GO:0005524">
    <property type="term" value="F:ATP binding"/>
    <property type="evidence" value="ECO:0007669"/>
    <property type="project" value="UniProtKB-KW"/>
</dbReference>
<evidence type="ECO:0000259" key="10">
    <source>
        <dbReference type="PROSITE" id="PS50893"/>
    </source>
</evidence>
<feature type="domain" description="ABC transporter" evidence="10">
    <location>
        <begin position="1036"/>
        <end position="1314"/>
    </location>
</feature>
<keyword evidence="2" id="KW-0813">Transport</keyword>
<evidence type="ECO:0000256" key="5">
    <source>
        <dbReference type="ARBA" id="ARBA00022741"/>
    </source>
</evidence>
<evidence type="ECO:0000256" key="2">
    <source>
        <dbReference type="ARBA" id="ARBA00022448"/>
    </source>
</evidence>
<dbReference type="InterPro" id="IPR036640">
    <property type="entry name" value="ABC1_TM_sf"/>
</dbReference>
<feature type="transmembrane region" description="Helical" evidence="9">
    <location>
        <begin position="754"/>
        <end position="782"/>
    </location>
</feature>
<dbReference type="GO" id="GO:0016887">
    <property type="term" value="F:ATP hydrolysis activity"/>
    <property type="evidence" value="ECO:0007669"/>
    <property type="project" value="InterPro"/>
</dbReference>
<dbReference type="Pfam" id="PF00005">
    <property type="entry name" value="ABC_tran"/>
    <property type="match status" value="2"/>
</dbReference>
<feature type="domain" description="ABC transmembrane type-1" evidence="11">
    <location>
        <begin position="718"/>
        <end position="998"/>
    </location>
</feature>
<keyword evidence="5" id="KW-0547">Nucleotide-binding</keyword>
<dbReference type="OrthoDB" id="4139357at2759"/>
<dbReference type="SUPFAM" id="SSF90123">
    <property type="entry name" value="ABC transporter transmembrane region"/>
    <property type="match status" value="2"/>
</dbReference>
<dbReference type="EMBL" id="ABDF02000002">
    <property type="protein sequence ID" value="EHK26510.1"/>
    <property type="molecule type" value="Genomic_DNA"/>
</dbReference>
<dbReference type="PANTHER" id="PTHR24223:SF345">
    <property type="entry name" value="ABC MULTIDRUG TRANSPORTER (EUROFUNG)"/>
    <property type="match status" value="1"/>
</dbReference>
<dbReference type="PROSITE" id="PS50929">
    <property type="entry name" value="ABC_TM1F"/>
    <property type="match status" value="2"/>
</dbReference>
<sequence>MPSSSVAARSHSLLITRFSIHTTLLVIECLAQHGTLNPRGQSEVPEECSNVLSRIFFFWVNPFLFQTFNNIAALKFAPALTRGMQPKTMRAAAIQTWVQRAQPEKRINLSLTLLKCVKKPFLVAIIPRLFLIGFKYSQPRLIRQCIFFVGADSSAKDTSYGYWIVVSAIVIYIGIAVSSGAYQHRLNKLKIMVRSILVGLIHEKAMCLPSVTYDDGAATTLMSTDVDYLNINIEIVHEIWAYLVELIIGVTLLAMEVGWIWPLPLLLILIFSRLGLYVTRDLHSAQTNWNQSTQDRVAATSSMIDSMKAIKMLGLKKRLSERIEKLRQRELELASKVRWMMVYYNACANSLGIFSPALTLVVFALLANAHGQPMDTATAFTTIAILSMIMQPANMVMTAVARITAALASLDRIQTFLLRPSLVDYRELTTNLSLNEKEGISSPQKLAKPAPAILIHGLTVGVFKHNVNLELDCGTFAIISGPVGSGKSTLLRVLLGEAPPVNGKIYLSTRHIAYCAQTPWVPSGTIRDIIQGTTKNKNEHWYHQVTEACCLSHDFSTLPDGDATQIGSRGLNLSGGLMRRVSLARAVFSRCKIALLDDAFSALDGDTERTVFNNLLGPNGLFRQMGTTVILAANSAQYFPMSDHVVILGNNGVSEQGRWQSLSTKAADIHKFVQESDPREPLTASNQLKIRQQTAETEIYKRTGDIALYGYYFRLSGLINVALLVGWTASYAFFISVPQYWLKLWTESEDGSTLYYISGFLFLCVCSLVSTHGTIWATVIRLAPNSGLQAHRRLLNIIMNAPLSFFSTVENGSILNRFSQDMEYVDQQLPMIMASVSHQIFKLFMQAALLFTAQKLLALSLPVCLFVVYIIQTIYLRTSRQLQLLELESRAAVFSSFLQSIEGLATIRAFGWQQATIRENVDNLHQSQRPEFLRLTLQRWLGIVLDLIAAAMAVLVISIVTKFRDHISAGQAGVALNVMLVANATLLNLVDGWTKLELALGAMARVKSLERSTPPEAQITEDDFKPEGNWPSKGAIIFHGATAAYHSGAVALQDVNLRIEAGQKVTIHGRTGSGKSSLILSLLRMLELQSGQIEIDGVDISNIQPEILRQRCFVTISQDVLLLSNETLRFNLDPEGFLSDSFIIEKLETVGLWSQLVSGSVERRGRCEDAEEWSAECGSTETAPSSLEPNILDIRIANLAELSVGQRQLLALCRALIKADSLRLTRIQPIILLDEATSSLDIEAEKKIHAIVDEEFTNKNHTVILVAHRLGDIQTHAKTSKEVVAFMADGRLTQVIEALVPDFLKKGSFQRMAKCSSRESLVS</sequence>
<dbReference type="CDD" id="cd18579">
    <property type="entry name" value="ABC_6TM_ABCC_D1"/>
    <property type="match status" value="1"/>
</dbReference>
<dbReference type="Proteomes" id="UP000007115">
    <property type="component" value="Unassembled WGS sequence"/>
</dbReference>
<dbReference type="GO" id="GO:0140359">
    <property type="term" value="F:ABC-type transporter activity"/>
    <property type="evidence" value="ECO:0007669"/>
    <property type="project" value="InterPro"/>
</dbReference>
<evidence type="ECO:0000256" key="1">
    <source>
        <dbReference type="ARBA" id="ARBA00004651"/>
    </source>
</evidence>
<feature type="transmembrane region" description="Helical" evidence="9">
    <location>
        <begin position="261"/>
        <end position="279"/>
    </location>
</feature>
<evidence type="ECO:0000256" key="4">
    <source>
        <dbReference type="ARBA" id="ARBA00022692"/>
    </source>
</evidence>
<dbReference type="Gene3D" id="1.20.1560.10">
    <property type="entry name" value="ABC transporter type 1, transmembrane domain"/>
    <property type="match status" value="2"/>
</dbReference>
<dbReference type="Pfam" id="PF00664">
    <property type="entry name" value="ABC_membrane"/>
    <property type="match status" value="2"/>
</dbReference>
<dbReference type="Gene3D" id="3.40.50.300">
    <property type="entry name" value="P-loop containing nucleotide triphosphate hydrolases"/>
    <property type="match status" value="2"/>
</dbReference>
<keyword evidence="13" id="KW-1185">Reference proteome</keyword>
<feature type="transmembrane region" description="Helical" evidence="9">
    <location>
        <begin position="856"/>
        <end position="875"/>
    </location>
</feature>
<feature type="transmembrane region" description="Helical" evidence="9">
    <location>
        <begin position="972"/>
        <end position="990"/>
    </location>
</feature>
<feature type="transmembrane region" description="Helical" evidence="9">
    <location>
        <begin position="160"/>
        <end position="182"/>
    </location>
</feature>
<reference evidence="12 13" key="1">
    <citation type="journal article" date="2011" name="Genome Biol.">
        <title>Comparative genome sequence analysis underscores mycoparasitism as the ancestral life style of Trichoderma.</title>
        <authorList>
            <person name="Kubicek C.P."/>
            <person name="Herrera-Estrella A."/>
            <person name="Seidl-Seiboth V."/>
            <person name="Martinez D.A."/>
            <person name="Druzhinina I.S."/>
            <person name="Thon M."/>
            <person name="Zeilinger S."/>
            <person name="Casas-Flores S."/>
            <person name="Horwitz B.A."/>
            <person name="Mukherjee P.K."/>
            <person name="Mukherjee M."/>
            <person name="Kredics L."/>
            <person name="Alcaraz L.D."/>
            <person name="Aerts A."/>
            <person name="Antal Z."/>
            <person name="Atanasova L."/>
            <person name="Cervantes-Badillo M.G."/>
            <person name="Challacombe J."/>
            <person name="Chertkov O."/>
            <person name="McCluskey K."/>
            <person name="Coulpier F."/>
            <person name="Deshpande N."/>
            <person name="von Doehren H."/>
            <person name="Ebbole D.J."/>
            <person name="Esquivel-Naranjo E.U."/>
            <person name="Fekete E."/>
            <person name="Flipphi M."/>
            <person name="Glaser F."/>
            <person name="Gomez-Rodriguez E.Y."/>
            <person name="Gruber S."/>
            <person name="Han C."/>
            <person name="Henrissat B."/>
            <person name="Hermosa R."/>
            <person name="Hernandez-Onate M."/>
            <person name="Karaffa L."/>
            <person name="Kosti I."/>
            <person name="Le Crom S."/>
            <person name="Lindquist E."/>
            <person name="Lucas S."/>
            <person name="Luebeck M."/>
            <person name="Luebeck P.S."/>
            <person name="Margeot A."/>
            <person name="Metz B."/>
            <person name="Misra M."/>
            <person name="Nevalainen H."/>
            <person name="Omann M."/>
            <person name="Packer N."/>
            <person name="Perrone G."/>
            <person name="Uresti-Rivera E.E."/>
            <person name="Salamov A."/>
            <person name="Schmoll M."/>
            <person name="Seiboth B."/>
            <person name="Shapiro H."/>
            <person name="Sukno S."/>
            <person name="Tamayo-Ramos J.A."/>
            <person name="Tisch D."/>
            <person name="Wiest A."/>
            <person name="Wilkinson H.H."/>
            <person name="Zhang M."/>
            <person name="Coutinho P.M."/>
            <person name="Kenerley C.M."/>
            <person name="Monte E."/>
            <person name="Baker S.E."/>
            <person name="Grigoriev I.V."/>
        </authorList>
    </citation>
    <scope>NUCLEOTIDE SEQUENCE [LARGE SCALE GENOMIC DNA]</scope>
    <source>
        <strain evidence="13">Gv29-8 / FGSC 10586</strain>
    </source>
</reference>
<evidence type="ECO:0000313" key="13">
    <source>
        <dbReference type="Proteomes" id="UP000007115"/>
    </source>
</evidence>
<feature type="transmembrane region" description="Helical" evidence="9">
    <location>
        <begin position="342"/>
        <end position="367"/>
    </location>
</feature>
<dbReference type="GO" id="GO:0005886">
    <property type="term" value="C:plasma membrane"/>
    <property type="evidence" value="ECO:0007669"/>
    <property type="project" value="UniProtKB-SubCell"/>
</dbReference>
<evidence type="ECO:0008006" key="14">
    <source>
        <dbReference type="Google" id="ProtNLM"/>
    </source>
</evidence>
<dbReference type="PROSITE" id="PS50893">
    <property type="entry name" value="ABC_TRANSPORTER_2"/>
    <property type="match status" value="2"/>
</dbReference>
<feature type="transmembrane region" description="Helical" evidence="9">
    <location>
        <begin position="940"/>
        <end position="960"/>
    </location>
</feature>
<dbReference type="InParanoid" id="G9MG60"/>
<dbReference type="STRING" id="413071.G9MG60"/>
<evidence type="ECO:0000256" key="6">
    <source>
        <dbReference type="ARBA" id="ARBA00022840"/>
    </source>
</evidence>
<keyword evidence="6" id="KW-0067">ATP-binding</keyword>
<dbReference type="SUPFAM" id="SSF52540">
    <property type="entry name" value="P-loop containing nucleoside triphosphate hydrolases"/>
    <property type="match status" value="2"/>
</dbReference>
<proteinExistence type="predicted"/>
<comment type="caution">
    <text evidence="12">The sequence shown here is derived from an EMBL/GenBank/DDBJ whole genome shotgun (WGS) entry which is preliminary data.</text>
</comment>
<dbReference type="InterPro" id="IPR044726">
    <property type="entry name" value="ABCC_6TM_D2"/>
</dbReference>
<dbReference type="InterPro" id="IPR044746">
    <property type="entry name" value="ABCC_6TM_D1"/>
</dbReference>
<dbReference type="InterPro" id="IPR003439">
    <property type="entry name" value="ABC_transporter-like_ATP-bd"/>
</dbReference>
<feature type="transmembrane region" description="Helical" evidence="9">
    <location>
        <begin position="239"/>
        <end position="255"/>
    </location>
</feature>
<dbReference type="InterPro" id="IPR027417">
    <property type="entry name" value="P-loop_NTPase"/>
</dbReference>
<evidence type="ECO:0000313" key="12">
    <source>
        <dbReference type="EMBL" id="EHK26510.1"/>
    </source>
</evidence>
<dbReference type="InterPro" id="IPR050173">
    <property type="entry name" value="ABC_transporter_C-like"/>
</dbReference>
<feature type="transmembrane region" description="Helical" evidence="9">
    <location>
        <begin position="379"/>
        <end position="403"/>
    </location>
</feature>
<dbReference type="GeneID" id="25789366"/>
<evidence type="ECO:0000256" key="9">
    <source>
        <dbReference type="SAM" id="Phobius"/>
    </source>
</evidence>
<organism evidence="12 13">
    <name type="scientific">Hypocrea virens (strain Gv29-8 / FGSC 10586)</name>
    <name type="common">Gliocladium virens</name>
    <name type="synonym">Trichoderma virens</name>
    <dbReference type="NCBI Taxonomy" id="413071"/>
    <lineage>
        <taxon>Eukaryota</taxon>
        <taxon>Fungi</taxon>
        <taxon>Dikarya</taxon>
        <taxon>Ascomycota</taxon>
        <taxon>Pezizomycotina</taxon>
        <taxon>Sordariomycetes</taxon>
        <taxon>Hypocreomycetidae</taxon>
        <taxon>Hypocreales</taxon>
        <taxon>Hypocreaceae</taxon>
        <taxon>Trichoderma</taxon>
    </lineage>
</organism>
<evidence type="ECO:0000256" key="3">
    <source>
        <dbReference type="ARBA" id="ARBA00022475"/>
    </source>
</evidence>
<dbReference type="SMART" id="SM00382">
    <property type="entry name" value="AAA"/>
    <property type="match status" value="2"/>
</dbReference>
<dbReference type="InterPro" id="IPR017871">
    <property type="entry name" value="ABC_transporter-like_CS"/>
</dbReference>
<dbReference type="InterPro" id="IPR011527">
    <property type="entry name" value="ABC1_TM_dom"/>
</dbReference>
<gene>
    <name evidence="12" type="ORF">TRIVIDRAFT_188797</name>
</gene>
<dbReference type="CDD" id="cd18580">
    <property type="entry name" value="ABC_6TM_ABCC_D2"/>
    <property type="match status" value="1"/>
</dbReference>
<dbReference type="OMA" id="DINIAHV"/>
<comment type="subcellular location">
    <subcellularLocation>
        <location evidence="1">Cell membrane</location>
        <topology evidence="1">Multi-pass membrane protein</topology>
    </subcellularLocation>
</comment>
<evidence type="ECO:0000259" key="11">
    <source>
        <dbReference type="PROSITE" id="PS50929"/>
    </source>
</evidence>
<dbReference type="InterPro" id="IPR003593">
    <property type="entry name" value="AAA+_ATPase"/>
</dbReference>
<evidence type="ECO:0000256" key="8">
    <source>
        <dbReference type="ARBA" id="ARBA00023136"/>
    </source>
</evidence>
<accession>G9MG60</accession>
<evidence type="ECO:0000256" key="7">
    <source>
        <dbReference type="ARBA" id="ARBA00022989"/>
    </source>
</evidence>
<dbReference type="eggNOG" id="KOG0054">
    <property type="taxonomic scope" value="Eukaryota"/>
</dbReference>